<comment type="caution">
    <text evidence="4">The sequence shown here is derived from an EMBL/GenBank/DDBJ whole genome shotgun (WGS) entry which is preliminary data.</text>
</comment>
<name>A0A6B1DNN6_9CHLR</name>
<dbReference type="EMBL" id="VXPY01000013">
    <property type="protein sequence ID" value="MYD89130.1"/>
    <property type="molecule type" value="Genomic_DNA"/>
</dbReference>
<dbReference type="SUPFAM" id="SSF51735">
    <property type="entry name" value="NAD(P)-binding Rossmann-fold domains"/>
    <property type="match status" value="1"/>
</dbReference>
<evidence type="ECO:0000313" key="4">
    <source>
        <dbReference type="EMBL" id="MYD89130.1"/>
    </source>
</evidence>
<organism evidence="4">
    <name type="scientific">Caldilineaceae bacterium SB0662_bin_9</name>
    <dbReference type="NCBI Taxonomy" id="2605258"/>
    <lineage>
        <taxon>Bacteria</taxon>
        <taxon>Bacillati</taxon>
        <taxon>Chloroflexota</taxon>
        <taxon>Caldilineae</taxon>
        <taxon>Caldilineales</taxon>
        <taxon>Caldilineaceae</taxon>
    </lineage>
</organism>
<feature type="domain" description="Alcohol dehydrogenase-like C-terminal" evidence="2">
    <location>
        <begin position="180"/>
        <end position="304"/>
    </location>
</feature>
<reference evidence="4" key="1">
    <citation type="submission" date="2019-09" db="EMBL/GenBank/DDBJ databases">
        <title>Characterisation of the sponge microbiome using genome-centric metagenomics.</title>
        <authorList>
            <person name="Engelberts J.P."/>
            <person name="Robbins S.J."/>
            <person name="De Goeij J.M."/>
            <person name="Aranda M."/>
            <person name="Bell S.C."/>
            <person name="Webster N.S."/>
        </authorList>
    </citation>
    <scope>NUCLEOTIDE SEQUENCE</scope>
    <source>
        <strain evidence="4">SB0662_bin_9</strain>
    </source>
</reference>
<dbReference type="InterPro" id="IPR011032">
    <property type="entry name" value="GroES-like_sf"/>
</dbReference>
<dbReference type="Pfam" id="PF00107">
    <property type="entry name" value="ADH_zinc_N"/>
    <property type="match status" value="1"/>
</dbReference>
<sequence>MQAGVFAAPGQFIVEDRPEPSLDTVPPDWVKLEVDACGVCGTDLQIVKDPPGHPADPGVVLGHELAAHVVELGTAATSVREGDRVVLAPNLYCREQNLEPCPQCLRGRTNHCANFHTIGIHRDGGFARYVLAPDKALLPIAPDLPLGDAVWIEPLSCVLGGFNQFEVNDTDTALVIGAGPIGVLHTLMLKSRGLSVIVADLADTRLEQVRNAGVDRTVNVQVESLAEVVNEVTDGRGVDLIVDAVGGQLGTAVDLAAMMGQICCFGLNSLTPTVNQSRLTEHELRIFGTFVGVGTFPQAIQLLEDGMLQPSGLNLTMPLADLAEGLDLCRTGAAVKVVATPGS</sequence>
<accession>A0A6B1DNN6</accession>
<dbReference type="InterPro" id="IPR013149">
    <property type="entry name" value="ADH-like_C"/>
</dbReference>
<dbReference type="Gene3D" id="3.40.50.720">
    <property type="entry name" value="NAD(P)-binding Rossmann-like Domain"/>
    <property type="match status" value="1"/>
</dbReference>
<dbReference type="PANTHER" id="PTHR43401:SF2">
    <property type="entry name" value="L-THREONINE 3-DEHYDROGENASE"/>
    <property type="match status" value="1"/>
</dbReference>
<dbReference type="GO" id="GO:0016491">
    <property type="term" value="F:oxidoreductase activity"/>
    <property type="evidence" value="ECO:0007669"/>
    <property type="project" value="UniProtKB-KW"/>
</dbReference>
<dbReference type="PANTHER" id="PTHR43401">
    <property type="entry name" value="L-THREONINE 3-DEHYDROGENASE"/>
    <property type="match status" value="1"/>
</dbReference>
<proteinExistence type="predicted"/>
<feature type="domain" description="Alcohol dehydrogenase-like N-terminal" evidence="3">
    <location>
        <begin position="27"/>
        <end position="140"/>
    </location>
</feature>
<keyword evidence="1" id="KW-0560">Oxidoreductase</keyword>
<dbReference type="InterPro" id="IPR050129">
    <property type="entry name" value="Zn_alcohol_dh"/>
</dbReference>
<dbReference type="AlphaFoldDB" id="A0A6B1DNN6"/>
<dbReference type="Pfam" id="PF08240">
    <property type="entry name" value="ADH_N"/>
    <property type="match status" value="1"/>
</dbReference>
<evidence type="ECO:0000256" key="1">
    <source>
        <dbReference type="ARBA" id="ARBA00023002"/>
    </source>
</evidence>
<protein>
    <submittedName>
        <fullName evidence="4">Alcohol dehydrogenase catalytic domain-containing protein</fullName>
    </submittedName>
</protein>
<dbReference type="Gene3D" id="3.90.180.10">
    <property type="entry name" value="Medium-chain alcohol dehydrogenases, catalytic domain"/>
    <property type="match status" value="1"/>
</dbReference>
<dbReference type="SUPFAM" id="SSF50129">
    <property type="entry name" value="GroES-like"/>
    <property type="match status" value="1"/>
</dbReference>
<dbReference type="InterPro" id="IPR013154">
    <property type="entry name" value="ADH-like_N"/>
</dbReference>
<evidence type="ECO:0000259" key="3">
    <source>
        <dbReference type="Pfam" id="PF08240"/>
    </source>
</evidence>
<gene>
    <name evidence="4" type="ORF">F4Y08_02155</name>
</gene>
<dbReference type="InterPro" id="IPR036291">
    <property type="entry name" value="NAD(P)-bd_dom_sf"/>
</dbReference>
<evidence type="ECO:0000259" key="2">
    <source>
        <dbReference type="Pfam" id="PF00107"/>
    </source>
</evidence>